<evidence type="ECO:0000313" key="3">
    <source>
        <dbReference type="EMBL" id="BFG01007.1"/>
    </source>
</evidence>
<feature type="domain" description="MADF" evidence="2">
    <location>
        <begin position="144"/>
        <end position="238"/>
    </location>
</feature>
<dbReference type="SMART" id="SM00595">
    <property type="entry name" value="MADF"/>
    <property type="match status" value="2"/>
</dbReference>
<evidence type="ECO:0000313" key="4">
    <source>
        <dbReference type="Proteomes" id="UP001500889"/>
    </source>
</evidence>
<organism evidence="3 4">
    <name type="scientific">Drosophila madeirensis</name>
    <name type="common">Fruit fly</name>
    <dbReference type="NCBI Taxonomy" id="30013"/>
    <lineage>
        <taxon>Eukaryota</taxon>
        <taxon>Metazoa</taxon>
        <taxon>Ecdysozoa</taxon>
        <taxon>Arthropoda</taxon>
        <taxon>Hexapoda</taxon>
        <taxon>Insecta</taxon>
        <taxon>Pterygota</taxon>
        <taxon>Neoptera</taxon>
        <taxon>Endopterygota</taxon>
        <taxon>Diptera</taxon>
        <taxon>Brachycera</taxon>
        <taxon>Muscomorpha</taxon>
        <taxon>Ephydroidea</taxon>
        <taxon>Drosophilidae</taxon>
        <taxon>Drosophila</taxon>
        <taxon>Sophophora</taxon>
    </lineage>
</organism>
<dbReference type="InterPro" id="IPR039353">
    <property type="entry name" value="TF_Adf1"/>
</dbReference>
<proteinExistence type="predicted"/>
<evidence type="ECO:0000259" key="2">
    <source>
        <dbReference type="PROSITE" id="PS51029"/>
    </source>
</evidence>
<dbReference type="PANTHER" id="PTHR12243:SF67">
    <property type="entry name" value="COREPRESSOR OF PANGOLIN, ISOFORM A-RELATED"/>
    <property type="match status" value="1"/>
</dbReference>
<sequence>MKKKKHSIGVQNDAAISRMPLTDNARKIQTEATKPKGTTLIQVSMEQSLIVIQDPVNLEQEQQQDAMLSVKSDKQLWDLTDDESVMSIGSSGEDSCTEVTPITIDALKDNTSAVDRVSSQNAAANCDNTTNVRKPLERYLEKRRLIKAVKKRRVLYDTKHSRFHDRDFKNEVWRCIARRLSMDMETCVDIWNELRYEFQCHKREMLNYKQKIARHRPAGRRPYMVLEEEMCFLYPHVASYPLLREKNPAESVNAPAPAPEDDVVLVHAAQPMAIIDLDLDNESFRITPVKRRLIEAVRHYPQLYNASNISYNNYHHRGLIWGAISNELGDKATKLMKSWIILLTRYEWEVSRGPDESSELMKLMVFLIPHIPHMKESVYKTSKYLTAAWHYPIENFRSVGTLIKLMKGYTELVQLTEEYLHHKVKPPAYHNLWKKVAAQAMSTPETCEVTWLVLRSFHSELVEMRLASYNLNDKWLFENTINEIYKTIVDRTVKREGNKPDEPDPAIRTPMVRVSLLDTRTEELLKTAKITPRMSLAIAYPSAPTTTSSSSTSTITNPTSVSSSSSSTTTTPTSTATTVPSTVSSSPCSTILKNDGLKFMNTLSMAGRNSTLVMSANTAPGVLNGKPVPKAFVVRRPVPLPVQAPAHEIRSWMTMQTASAPPVRVAINQTSVPDPPTTPLTASSMTAPSGALKRKRSSITVNGEGTGSSETGKETEIESNVHKWPAIANTRLQMQIISKIKVELLSDGNSLHVHGGALITDYNLHKERVGMLIREVMDIPILHNNNPKLESKKSELWGNVARKLHMPADACRATWKFLSENISLFPAIAPMPDLMGLHKGYAKNWEKSERVFKVFEEVAAKNQWIKIRHQLPLLMIHFRMFEHLYSDMRRPRPGEILQSPRVYIQKQSDDVWRVAKAKFPDINHMEVWSTFKLAFRTYMDDLEMGIENPWPRLWWQAFDQLRFLVNVRYHPLEPYYYIVHTKIRAEVKRCSIYEKFMPTRQPDLSPKLRALGSQVRIDWEPLPWETEEARRLLTGKLRADTVSRPYVKAPPPATATAAFPAKAVCSAPAKVVFSAPAACLAASACAPIASPAPAPGKLGVETVSPYVKAPPPATATATSSAKAVCSAPAKIVSPAPAACPAASACAPVASPAPAPGKLGVDTVSPYVKAPPPATATAASPAKAVCSAPPAFPAKPAPPACAPIASPAPSVSPATAHAPATSLSLAQSLVPPRRLVLVSKEYKGGTMPDVKCNGQPLQTSPILQCATQRLLPILPAFEMTTMLKQYPNTFRQATTHEKRTAWVQTATELNTTVIGCRMSMQHALRESRILKIADPTNKCQLGQSYYRHINDMYSEVKPEAQPVRISQLLVRTPEQLNQTQIEGAATLGTRRFMPEISMSNAHPRLVLKNWSHALATFSPESQQKLFGKLTNVFAKHALASSESIAKIEVIEGSHTNHTNFNL</sequence>
<protein>
    <recommendedName>
        <fullName evidence="2">MADF domain-containing protein</fullName>
    </recommendedName>
</protein>
<dbReference type="EMBL" id="AP029266">
    <property type="protein sequence ID" value="BFG01007.1"/>
    <property type="molecule type" value="Genomic_DNA"/>
</dbReference>
<dbReference type="Pfam" id="PF10545">
    <property type="entry name" value="MADF_DNA_bdg"/>
    <property type="match status" value="2"/>
</dbReference>
<feature type="region of interest" description="Disordered" evidence="1">
    <location>
        <begin position="672"/>
        <end position="718"/>
    </location>
</feature>
<gene>
    <name evidence="3" type="ORF">DMAD_00860</name>
</gene>
<reference evidence="3 4" key="1">
    <citation type="submission" date="2024-02" db="EMBL/GenBank/DDBJ databases">
        <title>A chromosome-level genome assembly of Drosophila madeirensis, a fruit fly species endemic to Madeira island.</title>
        <authorList>
            <person name="Tomihara K."/>
            <person name="Llopart A."/>
            <person name="Yamamoto D."/>
        </authorList>
    </citation>
    <scope>NUCLEOTIDE SEQUENCE [LARGE SCALE GENOMIC DNA]</scope>
    <source>
        <strain evidence="3 4">RF1</strain>
    </source>
</reference>
<keyword evidence="4" id="KW-1185">Reference proteome</keyword>
<dbReference type="PANTHER" id="PTHR12243">
    <property type="entry name" value="MADF DOMAIN TRANSCRIPTION FACTOR"/>
    <property type="match status" value="1"/>
</dbReference>
<name>A0AAU9FXW0_DROMD</name>
<dbReference type="GO" id="GO:0005634">
    <property type="term" value="C:nucleus"/>
    <property type="evidence" value="ECO:0007669"/>
    <property type="project" value="TreeGrafter"/>
</dbReference>
<dbReference type="Proteomes" id="UP001500889">
    <property type="component" value="Chromosome A"/>
</dbReference>
<dbReference type="PROSITE" id="PS51029">
    <property type="entry name" value="MADF"/>
    <property type="match status" value="2"/>
</dbReference>
<accession>A0AAU9FXW0</accession>
<feature type="region of interest" description="Disordered" evidence="1">
    <location>
        <begin position="542"/>
        <end position="587"/>
    </location>
</feature>
<dbReference type="GO" id="GO:0005667">
    <property type="term" value="C:transcription regulator complex"/>
    <property type="evidence" value="ECO:0007669"/>
    <property type="project" value="TreeGrafter"/>
</dbReference>
<evidence type="ECO:0000256" key="1">
    <source>
        <dbReference type="SAM" id="MobiDB-lite"/>
    </source>
</evidence>
<feature type="domain" description="MADF" evidence="2">
    <location>
        <begin position="292"/>
        <end position="372"/>
    </location>
</feature>
<dbReference type="InterPro" id="IPR006578">
    <property type="entry name" value="MADF-dom"/>
</dbReference>
<dbReference type="GO" id="GO:0006357">
    <property type="term" value="P:regulation of transcription by RNA polymerase II"/>
    <property type="evidence" value="ECO:0007669"/>
    <property type="project" value="TreeGrafter"/>
</dbReference>